<organism evidence="2 3">
    <name type="scientific">Cryptolaemus montrouzieri</name>
    <dbReference type="NCBI Taxonomy" id="559131"/>
    <lineage>
        <taxon>Eukaryota</taxon>
        <taxon>Metazoa</taxon>
        <taxon>Ecdysozoa</taxon>
        <taxon>Arthropoda</taxon>
        <taxon>Hexapoda</taxon>
        <taxon>Insecta</taxon>
        <taxon>Pterygota</taxon>
        <taxon>Neoptera</taxon>
        <taxon>Endopterygota</taxon>
        <taxon>Coleoptera</taxon>
        <taxon>Polyphaga</taxon>
        <taxon>Cucujiformia</taxon>
        <taxon>Coccinelloidea</taxon>
        <taxon>Coccinellidae</taxon>
        <taxon>Scymninae</taxon>
        <taxon>Scymnini</taxon>
        <taxon>Cryptolaemus</taxon>
    </lineage>
</organism>
<name>A0ABD2PHJ1_9CUCU</name>
<keyword evidence="1" id="KW-0812">Transmembrane</keyword>
<keyword evidence="3" id="KW-1185">Reference proteome</keyword>
<dbReference type="EMBL" id="JABFTP020000186">
    <property type="protein sequence ID" value="KAL3290170.1"/>
    <property type="molecule type" value="Genomic_DNA"/>
</dbReference>
<dbReference type="Gene3D" id="1.20.1070.10">
    <property type="entry name" value="Rhodopsin 7-helix transmembrane proteins"/>
    <property type="match status" value="1"/>
</dbReference>
<keyword evidence="1" id="KW-0472">Membrane</keyword>
<sequence>MDCLLAIYACMFFVGVLGNGILGLTLCCGPGAKSRSPLLFGMIFADLLVCSVSGPLTAALYVISPWTQTWFHIALFVQVQEQVETFPKNLTNNSN</sequence>
<comment type="caution">
    <text evidence="2">The sequence shown here is derived from an EMBL/GenBank/DDBJ whole genome shotgun (WGS) entry which is preliminary data.</text>
</comment>
<feature type="transmembrane region" description="Helical" evidence="1">
    <location>
        <begin position="6"/>
        <end position="26"/>
    </location>
</feature>
<gene>
    <name evidence="2" type="ORF">HHI36_023531</name>
</gene>
<evidence type="ECO:0000313" key="3">
    <source>
        <dbReference type="Proteomes" id="UP001516400"/>
    </source>
</evidence>
<reference evidence="2 3" key="1">
    <citation type="journal article" date="2021" name="BMC Biol.">
        <title>Horizontally acquired antibacterial genes associated with adaptive radiation of ladybird beetles.</title>
        <authorList>
            <person name="Li H.S."/>
            <person name="Tang X.F."/>
            <person name="Huang Y.H."/>
            <person name="Xu Z.Y."/>
            <person name="Chen M.L."/>
            <person name="Du X.Y."/>
            <person name="Qiu B.Y."/>
            <person name="Chen P.T."/>
            <person name="Zhang W."/>
            <person name="Slipinski A."/>
            <person name="Escalona H.E."/>
            <person name="Waterhouse R.M."/>
            <person name="Zwick A."/>
            <person name="Pang H."/>
        </authorList>
    </citation>
    <scope>NUCLEOTIDE SEQUENCE [LARGE SCALE GENOMIC DNA]</scope>
    <source>
        <strain evidence="2">SYSU2018</strain>
    </source>
</reference>
<dbReference type="AlphaFoldDB" id="A0ABD2PHJ1"/>
<evidence type="ECO:0008006" key="4">
    <source>
        <dbReference type="Google" id="ProtNLM"/>
    </source>
</evidence>
<protein>
    <recommendedName>
        <fullName evidence="4">G-protein coupled receptors family 1 profile domain-containing protein</fullName>
    </recommendedName>
</protein>
<accession>A0ABD2PHJ1</accession>
<dbReference type="SUPFAM" id="SSF81321">
    <property type="entry name" value="Family A G protein-coupled receptor-like"/>
    <property type="match status" value="1"/>
</dbReference>
<proteinExistence type="predicted"/>
<dbReference type="Proteomes" id="UP001516400">
    <property type="component" value="Unassembled WGS sequence"/>
</dbReference>
<feature type="transmembrane region" description="Helical" evidence="1">
    <location>
        <begin position="38"/>
        <end position="63"/>
    </location>
</feature>
<evidence type="ECO:0000256" key="1">
    <source>
        <dbReference type="SAM" id="Phobius"/>
    </source>
</evidence>
<evidence type="ECO:0000313" key="2">
    <source>
        <dbReference type="EMBL" id="KAL3290170.1"/>
    </source>
</evidence>
<keyword evidence="1" id="KW-1133">Transmembrane helix</keyword>